<proteinExistence type="inferred from homology"/>
<evidence type="ECO:0000256" key="5">
    <source>
        <dbReference type="ARBA" id="ARBA00022692"/>
    </source>
</evidence>
<dbReference type="GO" id="GO:0019386">
    <property type="term" value="P:methanogenesis, from carbon dioxide"/>
    <property type="evidence" value="ECO:0007669"/>
    <property type="project" value="UniProtKB-UniRule"/>
</dbReference>
<organism evidence="11 12">
    <name type="scientific">Methanosalsum zhilinae (strain DSM 4017 / NBRC 107636 / OCM 62 / WeN5)</name>
    <name type="common">Methanohalophilus zhilinae</name>
    <dbReference type="NCBI Taxonomy" id="679901"/>
    <lineage>
        <taxon>Archaea</taxon>
        <taxon>Methanobacteriati</taxon>
        <taxon>Methanobacteriota</taxon>
        <taxon>Stenosarchaea group</taxon>
        <taxon>Methanomicrobia</taxon>
        <taxon>Methanosarcinales</taxon>
        <taxon>Methanosarcinaceae</taxon>
        <taxon>Methanosalsum</taxon>
    </lineage>
</organism>
<evidence type="ECO:0000256" key="8">
    <source>
        <dbReference type="ARBA" id="ARBA00022994"/>
    </source>
</evidence>
<dbReference type="AlphaFoldDB" id="F7XQ96"/>
<comment type="subunit">
    <text evidence="10">The complex is composed of 8 subunits; MtrA, MtrB, MtrC, MtrD, MtrE, MtrF, MtrG and MtrH.</text>
</comment>
<dbReference type="OrthoDB" id="147532at2157"/>
<evidence type="ECO:0000313" key="12">
    <source>
        <dbReference type="Proteomes" id="UP000006622"/>
    </source>
</evidence>
<keyword evidence="5 10" id="KW-0812">Transmembrane</keyword>
<evidence type="ECO:0000256" key="2">
    <source>
        <dbReference type="ARBA" id="ARBA00022563"/>
    </source>
</evidence>
<dbReference type="HAMAP" id="MF_01500">
    <property type="entry name" value="MtrG"/>
    <property type="match status" value="1"/>
</dbReference>
<dbReference type="Proteomes" id="UP000006622">
    <property type="component" value="Chromosome"/>
</dbReference>
<comment type="catalytic activity">
    <reaction evidence="10">
        <text>5-methyl-5,6,7,8-tetrahydromethanopterin + coenzyme M + 2 Na(+)(in) = 5,6,7,8-tetrahydromethanopterin + methyl-coenzyme M + 2 Na(+)(out)</text>
        <dbReference type="Rhea" id="RHEA:53492"/>
        <dbReference type="ChEBI" id="CHEBI:29101"/>
        <dbReference type="ChEBI" id="CHEBI:58103"/>
        <dbReference type="ChEBI" id="CHEBI:58116"/>
        <dbReference type="ChEBI" id="CHEBI:58286"/>
        <dbReference type="ChEBI" id="CHEBI:58319"/>
        <dbReference type="EC" id="7.2.1.4"/>
    </reaction>
</comment>
<dbReference type="UniPathway" id="UPA00640">
    <property type="reaction ID" value="UER00698"/>
</dbReference>
<dbReference type="GO" id="GO:0032259">
    <property type="term" value="P:methylation"/>
    <property type="evidence" value="ECO:0007669"/>
    <property type="project" value="UniProtKB-KW"/>
</dbReference>
<dbReference type="GeneID" id="10823364"/>
<dbReference type="NCBIfam" id="TIGR01149">
    <property type="entry name" value="mtrG"/>
    <property type="match status" value="1"/>
</dbReference>
<keyword evidence="7 10" id="KW-1133">Transmembrane helix</keyword>
<keyword evidence="2 10" id="KW-0554">One-carbon metabolism</keyword>
<keyword evidence="4 10" id="KW-0808">Transferase</keyword>
<evidence type="ECO:0000256" key="7">
    <source>
        <dbReference type="ARBA" id="ARBA00022989"/>
    </source>
</evidence>
<dbReference type="HOGENOM" id="CLU_191926_0_0_2"/>
<dbReference type="GO" id="GO:0030269">
    <property type="term" value="F:tetrahydromethanopterin S-methyltransferase activity"/>
    <property type="evidence" value="ECO:0007669"/>
    <property type="project" value="UniProtKB-UniRule"/>
</dbReference>
<dbReference type="RefSeq" id="WP_013898994.1">
    <property type="nucleotide sequence ID" value="NC_015676.1"/>
</dbReference>
<evidence type="ECO:0000256" key="4">
    <source>
        <dbReference type="ARBA" id="ARBA00022679"/>
    </source>
</evidence>
<keyword evidence="3 10" id="KW-0489">Methyltransferase</keyword>
<dbReference type="PIRSF" id="PIRSF006500">
    <property type="entry name" value="MtrG"/>
    <property type="match status" value="1"/>
</dbReference>
<evidence type="ECO:0000256" key="6">
    <source>
        <dbReference type="ARBA" id="ARBA00022967"/>
    </source>
</evidence>
<keyword evidence="1 10" id="KW-1003">Cell membrane</keyword>
<evidence type="ECO:0000256" key="1">
    <source>
        <dbReference type="ARBA" id="ARBA00022475"/>
    </source>
</evidence>
<gene>
    <name evidence="10" type="primary">mtrG</name>
    <name evidence="11" type="ordered locus">Mzhil_1723</name>
</gene>
<accession>F7XQ96</accession>
<evidence type="ECO:0000256" key="9">
    <source>
        <dbReference type="ARBA" id="ARBA00023136"/>
    </source>
</evidence>
<keyword evidence="6 10" id="KW-1278">Translocase</keyword>
<feature type="transmembrane region" description="Helical" evidence="10">
    <location>
        <begin position="52"/>
        <end position="74"/>
    </location>
</feature>
<comment type="similarity">
    <text evidence="10">Belongs to the MtrG family.</text>
</comment>
<name>F7XQ96_METZD</name>
<dbReference type="InterPro" id="IPR005866">
    <property type="entry name" value="THM_MeTrfase_su_G"/>
</dbReference>
<dbReference type="EC" id="7.2.1.4" evidence="10"/>
<protein>
    <recommendedName>
        <fullName evidence="10">Tetrahydromethanopterin S-methyltransferase subunit G</fullName>
        <ecNumber evidence="10">7.2.1.4</ecNumber>
    </recommendedName>
    <alternativeName>
        <fullName evidence="10">N5-methyltetrahydromethanopterin--coenzyme M methyltransferase subunit G</fullName>
    </alternativeName>
</protein>
<evidence type="ECO:0000313" key="11">
    <source>
        <dbReference type="EMBL" id="AEH61558.1"/>
    </source>
</evidence>
<dbReference type="KEGG" id="mzh:Mzhil_1723"/>
<comment type="subcellular location">
    <subcellularLocation>
        <location evidence="10">Cell membrane</location>
        <topology evidence="10">Single-pass membrane protein</topology>
    </subcellularLocation>
</comment>
<dbReference type="EMBL" id="CP002101">
    <property type="protein sequence ID" value="AEH61558.1"/>
    <property type="molecule type" value="Genomic_DNA"/>
</dbReference>
<comment type="function">
    <text evidence="10">Part of a complex that catalyzes the formation of methyl-coenzyme M and tetrahydromethanopterin from coenzyme M and methyl-tetrahydromethanopterin. This is an energy-conserving, sodium-ion translocating step.</text>
</comment>
<dbReference type="GO" id="GO:0005886">
    <property type="term" value="C:plasma membrane"/>
    <property type="evidence" value="ECO:0007669"/>
    <property type="project" value="UniProtKB-SubCell"/>
</dbReference>
<keyword evidence="12" id="KW-1185">Reference proteome</keyword>
<evidence type="ECO:0000256" key="3">
    <source>
        <dbReference type="ARBA" id="ARBA00022603"/>
    </source>
</evidence>
<dbReference type="Pfam" id="PF04210">
    <property type="entry name" value="MtrG"/>
    <property type="match status" value="1"/>
</dbReference>
<keyword evidence="9 10" id="KW-0472">Membrane</keyword>
<evidence type="ECO:0000256" key="10">
    <source>
        <dbReference type="HAMAP-Rule" id="MF_01500"/>
    </source>
</evidence>
<reference evidence="11" key="1">
    <citation type="submission" date="2010-07" db="EMBL/GenBank/DDBJ databases">
        <title>The complete genome of Methanosalsum zhilinae DSM 4017.</title>
        <authorList>
            <consortium name="US DOE Joint Genome Institute (JGI-PGF)"/>
            <person name="Lucas S."/>
            <person name="Copeland A."/>
            <person name="Lapidus A."/>
            <person name="Glavina del Rio T."/>
            <person name="Dalin E."/>
            <person name="Tice H."/>
            <person name="Bruce D."/>
            <person name="Goodwin L."/>
            <person name="Pitluck S."/>
            <person name="Kyrpides N."/>
            <person name="Mavromatis K."/>
            <person name="Ovchinnikova G."/>
            <person name="Daligault H."/>
            <person name="Detter J.C."/>
            <person name="Han C."/>
            <person name="Tapia R."/>
            <person name="Larimer F."/>
            <person name="Land M."/>
            <person name="Hauser L."/>
            <person name="Markowitz V."/>
            <person name="Cheng J.-F."/>
            <person name="Hugenholtz P."/>
            <person name="Woyke T."/>
            <person name="Wu D."/>
            <person name="Spring S."/>
            <person name="Schueler E."/>
            <person name="Brambilla E."/>
            <person name="Klenk H.-P."/>
            <person name="Eisen J.A."/>
        </authorList>
    </citation>
    <scope>NUCLEOTIDE SEQUENCE</scope>
    <source>
        <strain evidence="11">DSM 4017</strain>
    </source>
</reference>
<dbReference type="STRING" id="679901.Mzhil_1723"/>
<comment type="pathway">
    <text evidence="10">One-carbon metabolism; methanogenesis from CO(2); methyl-coenzyme M from 5,10-methylene-5,6,7,8-tetrahydromethanopterin: step 2/2.</text>
</comment>
<keyword evidence="8 10" id="KW-0484">Methanogenesis</keyword>
<sequence>MSDEKNAIPIAVVDTDDYEQVMKKLDRIDEKVEFFNSEVAQRIGKKMGRDIGILYGAVIGIIIFLLYISLSSIIY</sequence>
<dbReference type="GO" id="GO:0006730">
    <property type="term" value="P:one-carbon metabolic process"/>
    <property type="evidence" value="ECO:0007669"/>
    <property type="project" value="UniProtKB-UniRule"/>
</dbReference>